<feature type="domain" description="4Fe-4S Mo/W bis-MGD-type" evidence="12">
    <location>
        <begin position="1"/>
        <end position="58"/>
    </location>
</feature>
<dbReference type="InterPro" id="IPR006656">
    <property type="entry name" value="Mopterin_OxRdtase"/>
</dbReference>
<dbReference type="PROSITE" id="PS00490">
    <property type="entry name" value="MOLYBDOPTERIN_PROK_2"/>
    <property type="match status" value="1"/>
</dbReference>
<keyword evidence="8" id="KW-0408">Iron</keyword>
<dbReference type="InterPro" id="IPR006963">
    <property type="entry name" value="Mopterin_OxRdtase_4Fe-4S_dom"/>
</dbReference>
<dbReference type="GO" id="GO:0045333">
    <property type="term" value="P:cellular respiration"/>
    <property type="evidence" value="ECO:0007669"/>
    <property type="project" value="UniProtKB-ARBA"/>
</dbReference>
<dbReference type="PROSITE" id="PS51669">
    <property type="entry name" value="4FE4S_MOW_BIS_MGD"/>
    <property type="match status" value="1"/>
</dbReference>
<dbReference type="GO" id="GO:0051539">
    <property type="term" value="F:4 iron, 4 sulfur cluster binding"/>
    <property type="evidence" value="ECO:0007669"/>
    <property type="project" value="UniProtKB-KW"/>
</dbReference>
<evidence type="ECO:0000256" key="2">
    <source>
        <dbReference type="ARBA" id="ARBA00001966"/>
    </source>
</evidence>
<dbReference type="Pfam" id="PF04324">
    <property type="entry name" value="Fer2_BFD"/>
    <property type="match status" value="1"/>
</dbReference>
<dbReference type="InterPro" id="IPR006655">
    <property type="entry name" value="Mopterin_OxRdtase_prok_CS"/>
</dbReference>
<dbReference type="GO" id="GO:1990204">
    <property type="term" value="C:oxidoreductase complex"/>
    <property type="evidence" value="ECO:0007669"/>
    <property type="project" value="UniProtKB-ARBA"/>
</dbReference>
<keyword evidence="14" id="KW-1185">Reference proteome</keyword>
<dbReference type="Gene3D" id="1.10.10.1100">
    <property type="entry name" value="BFD-like [2Fe-2S]-binding domain"/>
    <property type="match status" value="1"/>
</dbReference>
<evidence type="ECO:0000256" key="1">
    <source>
        <dbReference type="ARBA" id="ARBA00001942"/>
    </source>
</evidence>
<keyword evidence="10" id="KW-0534">Nitrate assimilation</keyword>
<dbReference type="InterPro" id="IPR009010">
    <property type="entry name" value="Asp_de-COase-like_dom_sf"/>
</dbReference>
<evidence type="ECO:0000256" key="10">
    <source>
        <dbReference type="ARBA" id="ARBA00023063"/>
    </source>
</evidence>
<dbReference type="SUPFAM" id="SSF50692">
    <property type="entry name" value="ADC-like"/>
    <property type="match status" value="1"/>
</dbReference>
<comment type="similarity">
    <text evidence="3">Belongs to the prokaryotic molybdopterin-containing oxidoreductase family. NasA/NapA/NarB subfamily.</text>
</comment>
<dbReference type="SUPFAM" id="SSF53706">
    <property type="entry name" value="Formate dehydrogenase/DMSO reductase, domains 1-3"/>
    <property type="match status" value="1"/>
</dbReference>
<dbReference type="PANTHER" id="PTHR43105:SF9">
    <property type="entry name" value="NADPH-FE(3+) OXIDOREDUCTASE SUBUNIT ALPHA"/>
    <property type="match status" value="1"/>
</dbReference>
<dbReference type="Pfam" id="PF00384">
    <property type="entry name" value="Molybdopterin"/>
    <property type="match status" value="1"/>
</dbReference>
<dbReference type="RefSeq" id="WP_156574465.1">
    <property type="nucleotide sequence ID" value="NZ_CP046415.1"/>
</dbReference>
<evidence type="ECO:0000256" key="7">
    <source>
        <dbReference type="ARBA" id="ARBA00023002"/>
    </source>
</evidence>
<dbReference type="EMBL" id="CP046415">
    <property type="protein sequence ID" value="QGT78879.1"/>
    <property type="molecule type" value="Genomic_DNA"/>
</dbReference>
<dbReference type="Pfam" id="PF04879">
    <property type="entry name" value="Molybdop_Fe4S4"/>
    <property type="match status" value="1"/>
</dbReference>
<dbReference type="InterPro" id="IPR050123">
    <property type="entry name" value="Prok_molybdopt-oxidoreductase"/>
</dbReference>
<accession>A0A6I6CXH1</accession>
<keyword evidence="5" id="KW-0500">Molybdenum</keyword>
<dbReference type="Gene3D" id="3.40.50.740">
    <property type="match status" value="1"/>
</dbReference>
<dbReference type="InterPro" id="IPR041854">
    <property type="entry name" value="BFD-like_2Fe2S-bd_dom_sf"/>
</dbReference>
<keyword evidence="4" id="KW-0004">4Fe-4S</keyword>
<evidence type="ECO:0000313" key="14">
    <source>
        <dbReference type="Proteomes" id="UP000427716"/>
    </source>
</evidence>
<keyword evidence="9" id="KW-0411">Iron-sulfur</keyword>
<gene>
    <name evidence="13" type="ORF">GM160_08210</name>
</gene>
<dbReference type="CDD" id="cd02791">
    <property type="entry name" value="MopB_CT_Nitrate-R-NapA-like"/>
    <property type="match status" value="1"/>
</dbReference>
<dbReference type="Gene3D" id="2.40.40.20">
    <property type="match status" value="1"/>
</dbReference>
<dbReference type="Proteomes" id="UP000427716">
    <property type="component" value="Chromosome"/>
</dbReference>
<dbReference type="KEGG" id="ghl:GM160_08210"/>
<evidence type="ECO:0000256" key="4">
    <source>
        <dbReference type="ARBA" id="ARBA00022485"/>
    </source>
</evidence>
<evidence type="ECO:0000256" key="3">
    <source>
        <dbReference type="ARBA" id="ARBA00008747"/>
    </source>
</evidence>
<comment type="cofactor">
    <cofactor evidence="2">
        <name>[4Fe-4S] cluster</name>
        <dbReference type="ChEBI" id="CHEBI:49883"/>
    </cofactor>
</comment>
<evidence type="ECO:0000256" key="6">
    <source>
        <dbReference type="ARBA" id="ARBA00022723"/>
    </source>
</evidence>
<organism evidence="13 14">
    <name type="scientific">Guyparkeria halophila</name>
    <dbReference type="NCBI Taxonomy" id="47960"/>
    <lineage>
        <taxon>Bacteria</taxon>
        <taxon>Pseudomonadati</taxon>
        <taxon>Pseudomonadota</taxon>
        <taxon>Gammaproteobacteria</taxon>
        <taxon>Chromatiales</taxon>
        <taxon>Thioalkalibacteraceae</taxon>
        <taxon>Guyparkeria</taxon>
    </lineage>
</organism>
<dbReference type="PROSITE" id="PS50835">
    <property type="entry name" value="IG_LIKE"/>
    <property type="match status" value="1"/>
</dbReference>
<dbReference type="Pfam" id="PF01568">
    <property type="entry name" value="Molydop_binding"/>
    <property type="match status" value="1"/>
</dbReference>
<dbReference type="SMART" id="SM00926">
    <property type="entry name" value="Molybdop_Fe4S4"/>
    <property type="match status" value="1"/>
</dbReference>
<sequence>MQTIRTTCPYCGVGCGVLAERQAPDGEWSVRGDPDHPANYGRLCSKGAALAETVELPQRLLKPTLRDADGHLESTNWETALDRVASGFREAIAEHGPESVAFYVSGQLLTEDYYLANKLMKGYLGAANIDTNSRLCMSSAVAAYNRAFGSDTVPVSYEDLERADLVVLIGSNTAWAHPVVFQRLMAAKEARPGMRFVVIDPRRTATCDIADLHLPVAPGTDILLLNGLLAHLAERGKIDTGFVEAHVEGFESTLAAARAEGTDLDNIAQRCGLPVEDIQRFYDWFATTQHSVSLWSQGLNQSASGTDKGNAVINLHLATGRIGRPGMGPFSITGQPNAMGGREVGGLANQLAAHQGFAEADIDRVRRFWQAPNLATRPGLKAVDLFEAMRDGRIKAVWIMATNPAFSLPDSDTVREALEACPLVVLSECHAGTDTAAFADVLLPASTWGERDGTVTNSERCISRQRPFIDAPGQARPDWWIIGQVARRIDPDWAPAFDFPDSASVFREYARQTAFENAGSRDLDLSGLAGISRQEYDALSPTRWPVTGTTARETTTDGAAATELFADGRFFTADARARMIPVTNRGAASALTPAFPLRLNTGRLRDQWHGMTRTGAVPRLNAHRSEPAASVHPFDAARYRLRGGQIARIGNARGEILARVTLDDEQRPGSLFVPMHWSRLTASRSGVNTVIAPDTDPVSGQPEFKTQAVWAEPYAAQWYGCALIRDDDTPAGADEDWPGDYRVVIAGDGHHRFELAGIDAPADWTAWAKSRLAPKADVARQWIEFADPKGGQYRIACLTEGRLQAVLFVSASSRRPDVGWLTDLFSRESLSDSDQADLLAGKPADSGEDRGPIVCACFDVGRNTLIDAIDTHRITDARALGDCTQAGTNCGSCIPELKQLIARRLTETSH</sequence>
<evidence type="ECO:0000259" key="11">
    <source>
        <dbReference type="PROSITE" id="PS50835"/>
    </source>
</evidence>
<protein>
    <submittedName>
        <fullName evidence="13">Molybdopterin-dependent oxidoreductase</fullName>
    </submittedName>
</protein>
<dbReference type="InterPro" id="IPR006657">
    <property type="entry name" value="MoPterin_dinucl-bd_dom"/>
</dbReference>
<dbReference type="InterPro" id="IPR041957">
    <property type="entry name" value="CT_Nitrate-R-NapA-like"/>
</dbReference>
<dbReference type="AlphaFoldDB" id="A0A6I6CXH1"/>
<dbReference type="Gene3D" id="3.40.228.10">
    <property type="entry name" value="Dimethylsulfoxide Reductase, domain 2"/>
    <property type="match status" value="1"/>
</dbReference>
<comment type="cofactor">
    <cofactor evidence="1">
        <name>Mo-bis(molybdopterin guanine dinucleotide)</name>
        <dbReference type="ChEBI" id="CHEBI:60539"/>
    </cofactor>
</comment>
<evidence type="ECO:0000256" key="8">
    <source>
        <dbReference type="ARBA" id="ARBA00023004"/>
    </source>
</evidence>
<dbReference type="GO" id="GO:0016020">
    <property type="term" value="C:membrane"/>
    <property type="evidence" value="ECO:0007669"/>
    <property type="project" value="TreeGrafter"/>
</dbReference>
<keyword evidence="7" id="KW-0560">Oxidoreductase</keyword>
<dbReference type="GO" id="GO:0042128">
    <property type="term" value="P:nitrate assimilation"/>
    <property type="evidence" value="ECO:0007669"/>
    <property type="project" value="UniProtKB-KW"/>
</dbReference>
<feature type="domain" description="Ig-like" evidence="11">
    <location>
        <begin position="774"/>
        <end position="855"/>
    </location>
</feature>
<dbReference type="GO" id="GO:0043546">
    <property type="term" value="F:molybdopterin cofactor binding"/>
    <property type="evidence" value="ECO:0007669"/>
    <property type="project" value="InterPro"/>
</dbReference>
<evidence type="ECO:0000256" key="9">
    <source>
        <dbReference type="ARBA" id="ARBA00023014"/>
    </source>
</evidence>
<dbReference type="PANTHER" id="PTHR43105">
    <property type="entry name" value="RESPIRATORY NITRATE REDUCTASE"/>
    <property type="match status" value="1"/>
</dbReference>
<keyword evidence="6" id="KW-0479">Metal-binding</keyword>
<dbReference type="GO" id="GO:0046872">
    <property type="term" value="F:metal ion binding"/>
    <property type="evidence" value="ECO:0007669"/>
    <property type="project" value="UniProtKB-KW"/>
</dbReference>
<dbReference type="InterPro" id="IPR007110">
    <property type="entry name" value="Ig-like_dom"/>
</dbReference>
<dbReference type="GO" id="GO:0016491">
    <property type="term" value="F:oxidoreductase activity"/>
    <property type="evidence" value="ECO:0007669"/>
    <property type="project" value="UniProtKB-KW"/>
</dbReference>
<reference evidence="13 14" key="1">
    <citation type="submission" date="2019-11" db="EMBL/GenBank/DDBJ databases">
        <authorList>
            <person name="Zhang J."/>
            <person name="Sun C."/>
        </authorList>
    </citation>
    <scope>NUCLEOTIDE SEQUENCE [LARGE SCALE GENOMIC DNA]</scope>
    <source>
        <strain evidence="14">sp2</strain>
    </source>
</reference>
<evidence type="ECO:0000313" key="13">
    <source>
        <dbReference type="EMBL" id="QGT78879.1"/>
    </source>
</evidence>
<dbReference type="CDD" id="cd02754">
    <property type="entry name" value="MopB_Nitrate-R-NapA-like"/>
    <property type="match status" value="1"/>
</dbReference>
<name>A0A6I6CXH1_9GAMM</name>
<evidence type="ECO:0000259" key="12">
    <source>
        <dbReference type="PROSITE" id="PS51669"/>
    </source>
</evidence>
<dbReference type="Gene3D" id="2.20.25.90">
    <property type="entry name" value="ADC-like domains"/>
    <property type="match status" value="1"/>
</dbReference>
<evidence type="ECO:0000256" key="5">
    <source>
        <dbReference type="ARBA" id="ARBA00022505"/>
    </source>
</evidence>
<proteinExistence type="inferred from homology"/>
<dbReference type="InterPro" id="IPR007419">
    <property type="entry name" value="BFD-like_2Fe2S-bd_dom"/>
</dbReference>